<dbReference type="EMBL" id="LC187312">
    <property type="protein sequence ID" value="BAV60263.1"/>
    <property type="molecule type" value="Genomic_DNA"/>
</dbReference>
<dbReference type="Gene3D" id="1.10.10.10">
    <property type="entry name" value="Winged helix-like DNA-binding domain superfamily/Winged helix DNA-binding domain"/>
    <property type="match status" value="1"/>
</dbReference>
<sequence length="294" mass="32265">MIDLERVATFIAVVKCGGFREAAKQTGLSQPTVTQHIKRLEQSLQARLIDRATMPQSLTLEGKIFFPYAEQLLRTSHKATAALHNKSLVVGASSNIGIYLLQPYIKALQDKLANKIDVRIGKNIEIAALLETLEVDVAVMEWWDSRPGFVSTVWRRERMVVIVRPGHPWAAESTIPLKWLKSQILLGGEAATGTGRLLQQYAGADSAEFTVGMQLGSTEAVKHAVHAGLGISLVMESAVKHEQASGWLHAIPIEEDVYKDLYLVHRSETSLSGPVASLADLILHSPDLGSIEYK</sequence>
<dbReference type="PANTHER" id="PTHR30126:SF40">
    <property type="entry name" value="HTH-TYPE TRANSCRIPTIONAL REGULATOR GLTR"/>
    <property type="match status" value="1"/>
</dbReference>
<dbReference type="Pfam" id="PF03466">
    <property type="entry name" value="LysR_substrate"/>
    <property type="match status" value="1"/>
</dbReference>
<dbReference type="SUPFAM" id="SSF53850">
    <property type="entry name" value="Periplasmic binding protein-like II"/>
    <property type="match status" value="1"/>
</dbReference>
<dbReference type="SUPFAM" id="SSF46785">
    <property type="entry name" value="Winged helix' DNA-binding domain"/>
    <property type="match status" value="1"/>
</dbReference>
<dbReference type="InterPro" id="IPR036388">
    <property type="entry name" value="WH-like_DNA-bd_sf"/>
</dbReference>
<dbReference type="PANTHER" id="PTHR30126">
    <property type="entry name" value="HTH-TYPE TRANSCRIPTIONAL REGULATOR"/>
    <property type="match status" value="1"/>
</dbReference>
<feature type="domain" description="HTH lysR-type" evidence="5">
    <location>
        <begin position="2"/>
        <end position="59"/>
    </location>
</feature>
<dbReference type="Gene3D" id="3.40.190.10">
    <property type="entry name" value="Periplasmic binding protein-like II"/>
    <property type="match status" value="2"/>
</dbReference>
<dbReference type="GO" id="GO:0000976">
    <property type="term" value="F:transcription cis-regulatory region binding"/>
    <property type="evidence" value="ECO:0007669"/>
    <property type="project" value="TreeGrafter"/>
</dbReference>
<dbReference type="Pfam" id="PF00126">
    <property type="entry name" value="HTH_1"/>
    <property type="match status" value="1"/>
</dbReference>
<proteinExistence type="inferred from homology"/>
<dbReference type="InterPro" id="IPR036390">
    <property type="entry name" value="WH_DNA-bd_sf"/>
</dbReference>
<dbReference type="PROSITE" id="PS50931">
    <property type="entry name" value="HTH_LYSR"/>
    <property type="match status" value="1"/>
</dbReference>
<reference evidence="6" key="1">
    <citation type="journal article" date="2012" name="J. Biosci. Bioeng.">
        <title>Isolation and characterization of a soluble and thermostable phosphite dehydrogenase from Ralstonia sp. strain 4506.</title>
        <authorList>
            <person name="Hirota R."/>
            <person name="Yamane S.T."/>
            <person name="Fujibuchi T."/>
            <person name="Motomura K."/>
            <person name="Ishida T."/>
            <person name="Ikeda T."/>
            <person name="Kuroda A."/>
        </authorList>
    </citation>
    <scope>NUCLEOTIDE SEQUENCE</scope>
    <source>
        <strain evidence="6">4506</strain>
    </source>
</reference>
<dbReference type="FunFam" id="1.10.10.10:FF:000001">
    <property type="entry name" value="LysR family transcriptional regulator"/>
    <property type="match status" value="1"/>
</dbReference>
<keyword evidence="2" id="KW-0805">Transcription regulation</keyword>
<dbReference type="GO" id="GO:0003700">
    <property type="term" value="F:DNA-binding transcription factor activity"/>
    <property type="evidence" value="ECO:0007669"/>
    <property type="project" value="InterPro"/>
</dbReference>
<comment type="similarity">
    <text evidence="1">Belongs to the LysR transcriptional regulatory family.</text>
</comment>
<dbReference type="PRINTS" id="PR00039">
    <property type="entry name" value="HTHLYSR"/>
</dbReference>
<name>A0A1C9ZWF8_9RALS</name>
<dbReference type="InterPro" id="IPR000847">
    <property type="entry name" value="LysR_HTH_N"/>
</dbReference>
<dbReference type="InterPro" id="IPR005119">
    <property type="entry name" value="LysR_subst-bd"/>
</dbReference>
<evidence type="ECO:0000259" key="5">
    <source>
        <dbReference type="PROSITE" id="PS50931"/>
    </source>
</evidence>
<evidence type="ECO:0000256" key="2">
    <source>
        <dbReference type="ARBA" id="ARBA00023015"/>
    </source>
</evidence>
<accession>A0A1C9ZWF8</accession>
<evidence type="ECO:0000256" key="3">
    <source>
        <dbReference type="ARBA" id="ARBA00023125"/>
    </source>
</evidence>
<keyword evidence="3" id="KW-0238">DNA-binding</keyword>
<reference evidence="6" key="2">
    <citation type="submission" date="2016-09" db="EMBL/GenBank/DDBJ databases">
        <authorList>
            <person name="Capua I."/>
            <person name="De Benedictis P."/>
            <person name="Joannis T."/>
            <person name="Lombin L.H."/>
            <person name="Cattoli G."/>
        </authorList>
    </citation>
    <scope>NUCLEOTIDE SEQUENCE</scope>
    <source>
        <strain evidence="6">4506</strain>
    </source>
</reference>
<organism evidence="6">
    <name type="scientific">Ralstonia sp. 4506</name>
    <dbReference type="NCBI Taxonomy" id="1094341"/>
    <lineage>
        <taxon>Bacteria</taxon>
        <taxon>Pseudomonadati</taxon>
        <taxon>Pseudomonadota</taxon>
        <taxon>Betaproteobacteria</taxon>
        <taxon>Burkholderiales</taxon>
        <taxon>Burkholderiaceae</taxon>
        <taxon>Ralstonia</taxon>
    </lineage>
</organism>
<dbReference type="AlphaFoldDB" id="A0A1C9ZWF8"/>
<evidence type="ECO:0000313" key="6">
    <source>
        <dbReference type="EMBL" id="BAV60263.1"/>
    </source>
</evidence>
<evidence type="ECO:0000256" key="1">
    <source>
        <dbReference type="ARBA" id="ARBA00009437"/>
    </source>
</evidence>
<keyword evidence="4" id="KW-0804">Transcription</keyword>
<evidence type="ECO:0000256" key="4">
    <source>
        <dbReference type="ARBA" id="ARBA00023163"/>
    </source>
</evidence>
<gene>
    <name evidence="6" type="primary">ptxE</name>
</gene>
<protein>
    <recommendedName>
        <fullName evidence="5">HTH lysR-type domain-containing protein</fullName>
    </recommendedName>
</protein>